<dbReference type="EMBL" id="RQHW01000013">
    <property type="protein sequence ID" value="TGN20330.1"/>
    <property type="molecule type" value="Genomic_DNA"/>
</dbReference>
<keyword evidence="1" id="KW-0547">Nucleotide-binding</keyword>
<protein>
    <submittedName>
        <fullName evidence="6">Transcriptional regulator</fullName>
    </submittedName>
</protein>
<dbReference type="PANTHER" id="PTHR32071">
    <property type="entry name" value="TRANSCRIPTIONAL REGULATORY PROTEIN"/>
    <property type="match status" value="1"/>
</dbReference>
<dbReference type="RefSeq" id="WP_135759195.1">
    <property type="nucleotide sequence ID" value="NZ_RQHW01000013.1"/>
</dbReference>
<evidence type="ECO:0000259" key="5">
    <source>
        <dbReference type="PROSITE" id="PS50045"/>
    </source>
</evidence>
<keyword evidence="4" id="KW-0804">Transcription</keyword>
<dbReference type="Gene3D" id="1.10.8.60">
    <property type="match status" value="1"/>
</dbReference>
<feature type="domain" description="Sigma-54 factor interaction" evidence="5">
    <location>
        <begin position="136"/>
        <end position="216"/>
    </location>
</feature>
<evidence type="ECO:0000256" key="2">
    <source>
        <dbReference type="ARBA" id="ARBA00022840"/>
    </source>
</evidence>
<dbReference type="Gene3D" id="3.40.50.300">
    <property type="entry name" value="P-loop containing nucleotide triphosphate hydrolases"/>
    <property type="match status" value="1"/>
</dbReference>
<name>A0A4R9M0W9_9LEPT</name>
<dbReference type="Pfam" id="PF02954">
    <property type="entry name" value="HTH_8"/>
    <property type="match status" value="1"/>
</dbReference>
<organism evidence="6 7">
    <name type="scientific">Leptospira idonii</name>
    <dbReference type="NCBI Taxonomy" id="1193500"/>
    <lineage>
        <taxon>Bacteria</taxon>
        <taxon>Pseudomonadati</taxon>
        <taxon>Spirochaetota</taxon>
        <taxon>Spirochaetia</taxon>
        <taxon>Leptospirales</taxon>
        <taxon>Leptospiraceae</taxon>
        <taxon>Leptospira</taxon>
    </lineage>
</organism>
<dbReference type="Pfam" id="PF25601">
    <property type="entry name" value="AAA_lid_14"/>
    <property type="match status" value="1"/>
</dbReference>
<comment type="caution">
    <text evidence="6">The sequence shown here is derived from an EMBL/GenBank/DDBJ whole genome shotgun (WGS) entry which is preliminary data.</text>
</comment>
<gene>
    <name evidence="6" type="ORF">EHS15_03720</name>
</gene>
<dbReference type="SUPFAM" id="SSF46689">
    <property type="entry name" value="Homeodomain-like"/>
    <property type="match status" value="1"/>
</dbReference>
<keyword evidence="7" id="KW-1185">Reference proteome</keyword>
<sequence>MPLKRNKERGEWIAASSEIKKIKSQWLQSSETNVPMLIVGERGTGKSYWIEESILHRKISQDRVLRIDYANRPVSIEILKRKIQSRKIEVIWWENVFSAEKSFILELLQWWKEEKYSEETDYFLYWEIGTEELENEQSEFAKDLFDQLKPFQFKLPSFKERKSEIPYFVQCFLEEANASLKKKISTFDEGFFSFFAKKVFKNNLQELKDLIHSIVAFTSSKKVIFKNLPIHFLENDSDSLGIRPGINMEVYEKEIIKANLIYTKGNREKTAKLLGISERNLYRKIGEYQLEDVP</sequence>
<dbReference type="PANTHER" id="PTHR32071:SF57">
    <property type="entry name" value="C4-DICARBOXYLATE TRANSPORT TRANSCRIPTIONAL REGULATORY PROTEIN DCTD"/>
    <property type="match status" value="1"/>
</dbReference>
<dbReference type="InterPro" id="IPR002078">
    <property type="entry name" value="Sigma_54_int"/>
</dbReference>
<dbReference type="SUPFAM" id="SSF52540">
    <property type="entry name" value="P-loop containing nucleoside triphosphate hydrolases"/>
    <property type="match status" value="1"/>
</dbReference>
<dbReference type="PROSITE" id="PS50045">
    <property type="entry name" value="SIGMA54_INTERACT_4"/>
    <property type="match status" value="1"/>
</dbReference>
<keyword evidence="3" id="KW-0805">Transcription regulation</keyword>
<dbReference type="InterPro" id="IPR027417">
    <property type="entry name" value="P-loop_NTPase"/>
</dbReference>
<dbReference type="Proteomes" id="UP000298058">
    <property type="component" value="Unassembled WGS sequence"/>
</dbReference>
<dbReference type="PRINTS" id="PR01590">
    <property type="entry name" value="HTHFIS"/>
</dbReference>
<dbReference type="InterPro" id="IPR009057">
    <property type="entry name" value="Homeodomain-like_sf"/>
</dbReference>
<dbReference type="GO" id="GO:0006355">
    <property type="term" value="P:regulation of DNA-templated transcription"/>
    <property type="evidence" value="ECO:0007669"/>
    <property type="project" value="InterPro"/>
</dbReference>
<evidence type="ECO:0000256" key="3">
    <source>
        <dbReference type="ARBA" id="ARBA00023015"/>
    </source>
</evidence>
<dbReference type="AlphaFoldDB" id="A0A4R9M0W9"/>
<dbReference type="InterPro" id="IPR002197">
    <property type="entry name" value="HTH_Fis"/>
</dbReference>
<evidence type="ECO:0000313" key="7">
    <source>
        <dbReference type="Proteomes" id="UP000298058"/>
    </source>
</evidence>
<evidence type="ECO:0000256" key="4">
    <source>
        <dbReference type="ARBA" id="ARBA00023163"/>
    </source>
</evidence>
<dbReference type="InterPro" id="IPR058031">
    <property type="entry name" value="AAA_lid_NorR"/>
</dbReference>
<dbReference type="Gene3D" id="1.10.10.60">
    <property type="entry name" value="Homeodomain-like"/>
    <property type="match status" value="1"/>
</dbReference>
<dbReference type="OrthoDB" id="9771372at2"/>
<proteinExistence type="predicted"/>
<reference evidence="6" key="1">
    <citation type="journal article" date="2019" name="PLoS Negl. Trop. Dis.">
        <title>Revisiting the worldwide diversity of Leptospira species in the environment.</title>
        <authorList>
            <person name="Vincent A.T."/>
            <person name="Schiettekatte O."/>
            <person name="Bourhy P."/>
            <person name="Veyrier F.J."/>
            <person name="Picardeau M."/>
        </authorList>
    </citation>
    <scope>NUCLEOTIDE SEQUENCE [LARGE SCALE GENOMIC DNA]</scope>
    <source>
        <strain evidence="6">201300427</strain>
    </source>
</reference>
<evidence type="ECO:0000256" key="1">
    <source>
        <dbReference type="ARBA" id="ARBA00022741"/>
    </source>
</evidence>
<keyword evidence="2" id="KW-0067">ATP-binding</keyword>
<dbReference type="GO" id="GO:0005524">
    <property type="term" value="F:ATP binding"/>
    <property type="evidence" value="ECO:0007669"/>
    <property type="project" value="UniProtKB-KW"/>
</dbReference>
<dbReference type="GO" id="GO:0043565">
    <property type="term" value="F:sequence-specific DNA binding"/>
    <property type="evidence" value="ECO:0007669"/>
    <property type="project" value="InterPro"/>
</dbReference>
<accession>A0A4R9M0W9</accession>
<evidence type="ECO:0000313" key="6">
    <source>
        <dbReference type="EMBL" id="TGN20330.1"/>
    </source>
</evidence>